<dbReference type="Pfam" id="PF03069">
    <property type="entry name" value="FmdA_AmdA"/>
    <property type="match status" value="2"/>
</dbReference>
<name>A0A9Q2CZ88_9STAP</name>
<dbReference type="EC" id="3.5.1.4" evidence="1"/>
<dbReference type="AlphaFoldDB" id="A0A9Q2CZ88"/>
<proteinExistence type="predicted"/>
<dbReference type="Proteomes" id="UP000579136">
    <property type="component" value="Unassembled WGS sequence"/>
</dbReference>
<evidence type="ECO:0000313" key="1">
    <source>
        <dbReference type="EMBL" id="MBB5176015.1"/>
    </source>
</evidence>
<organism evidence="1 2">
    <name type="scientific">Nosocomiicoccus ampullae</name>
    <dbReference type="NCBI Taxonomy" id="489910"/>
    <lineage>
        <taxon>Bacteria</taxon>
        <taxon>Bacillati</taxon>
        <taxon>Bacillota</taxon>
        <taxon>Bacilli</taxon>
        <taxon>Bacillales</taxon>
        <taxon>Staphylococcaceae</taxon>
        <taxon>Nosocomiicoccus</taxon>
    </lineage>
</organism>
<accession>A0A9Q2CZ88</accession>
<comment type="caution">
    <text evidence="1">The sequence shown here is derived from an EMBL/GenBank/DDBJ whole genome shotgun (WGS) entry which is preliminary data.</text>
</comment>
<keyword evidence="1" id="KW-0378">Hydrolase</keyword>
<reference evidence="1 2" key="1">
    <citation type="submission" date="2020-08" db="EMBL/GenBank/DDBJ databases">
        <title>Genomic Encyclopedia of Type Strains, Phase IV (KMG-IV): sequencing the most valuable type-strain genomes for metagenomic binning, comparative biology and taxonomic classification.</title>
        <authorList>
            <person name="Goeker M."/>
        </authorList>
    </citation>
    <scope>NUCLEOTIDE SEQUENCE [LARGE SCALE GENOMIC DNA]</scope>
    <source>
        <strain evidence="1 2">DSM 19163</strain>
    </source>
</reference>
<gene>
    <name evidence="1" type="ORF">HNQ45_000899</name>
</gene>
<dbReference type="SUPFAM" id="SSF141130">
    <property type="entry name" value="Acetamidase/Formamidase-like"/>
    <property type="match status" value="1"/>
</dbReference>
<dbReference type="PANTHER" id="PTHR31891:SF1">
    <property type="entry name" value="FORMAMIDASE C869.04-RELATED"/>
    <property type="match status" value="1"/>
</dbReference>
<dbReference type="Gene3D" id="2.40.10.120">
    <property type="match status" value="1"/>
</dbReference>
<dbReference type="PANTHER" id="PTHR31891">
    <property type="entry name" value="FORMAMIDASE C869.04-RELATED"/>
    <property type="match status" value="1"/>
</dbReference>
<dbReference type="GO" id="GO:0004040">
    <property type="term" value="F:amidase activity"/>
    <property type="evidence" value="ECO:0007669"/>
    <property type="project" value="UniProtKB-EC"/>
</dbReference>
<dbReference type="Gene3D" id="3.10.28.20">
    <property type="entry name" value="Acetamidase/Formamidase-like domains"/>
    <property type="match status" value="1"/>
</dbReference>
<dbReference type="InterPro" id="IPR004304">
    <property type="entry name" value="FmdA_AmdA"/>
</dbReference>
<evidence type="ECO:0000313" key="2">
    <source>
        <dbReference type="Proteomes" id="UP000579136"/>
    </source>
</evidence>
<dbReference type="EMBL" id="JACHHF010000004">
    <property type="protein sequence ID" value="MBB5176015.1"/>
    <property type="molecule type" value="Genomic_DNA"/>
</dbReference>
<dbReference type="RefSeq" id="WP_183673841.1">
    <property type="nucleotide sequence ID" value="NZ_CBCRYX010000007.1"/>
</dbReference>
<protein>
    <submittedName>
        <fullName evidence="1">Amidase</fullName>
        <ecNumber evidence="1">3.5.1.4</ecNumber>
    </submittedName>
</protein>
<keyword evidence="2" id="KW-1185">Reference proteome</keyword>
<sequence>MKHLSNEHYFYHMSKDNEPKLTVEAGDTVKIDTLDCFTNQIQDESYEFDALDWDKMNPATGPIYVNGIQAGDVLKVTIEDVEIRDKGVMLTVPDAGVMGKYLHEPTIKVLEIKDDTVDFNGIKIPLNKMVGVIGVAPKDEAINNGTPDTHGGNMDSVKVTTGATLYLPVYHDGALFGLGDLHGAMGDGEISVTGLEVEGSVTVTLEKAENIQTEHPILVNDDGIYQFVSHESLDESVDQSVQVMIQNILEPRTTLTLPELTMLMSLVGQTEINQVVDPLKTARFFVPQYILDELNINLK</sequence>
<dbReference type="Gene3D" id="2.60.120.580">
    <property type="entry name" value="Acetamidase/Formamidase-like domains"/>
    <property type="match status" value="1"/>
</dbReference>